<gene>
    <name evidence="1" type="ORF">RJ640_024812</name>
</gene>
<dbReference type="Proteomes" id="UP001187471">
    <property type="component" value="Unassembled WGS sequence"/>
</dbReference>
<keyword evidence="2" id="KW-1185">Reference proteome</keyword>
<reference evidence="1" key="1">
    <citation type="submission" date="2022-12" db="EMBL/GenBank/DDBJ databases">
        <title>Draft genome assemblies for two species of Escallonia (Escalloniales).</title>
        <authorList>
            <person name="Chanderbali A."/>
            <person name="Dervinis C."/>
            <person name="Anghel I."/>
            <person name="Soltis D."/>
            <person name="Soltis P."/>
            <person name="Zapata F."/>
        </authorList>
    </citation>
    <scope>NUCLEOTIDE SEQUENCE</scope>
    <source>
        <strain evidence="1">UCBG92.1500</strain>
        <tissue evidence="1">Leaf</tissue>
    </source>
</reference>
<organism evidence="1 2">
    <name type="scientific">Escallonia rubra</name>
    <dbReference type="NCBI Taxonomy" id="112253"/>
    <lineage>
        <taxon>Eukaryota</taxon>
        <taxon>Viridiplantae</taxon>
        <taxon>Streptophyta</taxon>
        <taxon>Embryophyta</taxon>
        <taxon>Tracheophyta</taxon>
        <taxon>Spermatophyta</taxon>
        <taxon>Magnoliopsida</taxon>
        <taxon>eudicotyledons</taxon>
        <taxon>Gunneridae</taxon>
        <taxon>Pentapetalae</taxon>
        <taxon>asterids</taxon>
        <taxon>campanulids</taxon>
        <taxon>Escalloniales</taxon>
        <taxon>Escalloniaceae</taxon>
        <taxon>Escallonia</taxon>
    </lineage>
</organism>
<evidence type="ECO:0000313" key="1">
    <source>
        <dbReference type="EMBL" id="KAK2978829.1"/>
    </source>
</evidence>
<accession>A0AA88QXA6</accession>
<proteinExistence type="predicted"/>
<evidence type="ECO:0000313" key="2">
    <source>
        <dbReference type="Proteomes" id="UP001187471"/>
    </source>
</evidence>
<comment type="caution">
    <text evidence="1">The sequence shown here is derived from an EMBL/GenBank/DDBJ whole genome shotgun (WGS) entry which is preliminary data.</text>
</comment>
<protein>
    <recommendedName>
        <fullName evidence="3">DUF4283 domain-containing protein</fullName>
    </recommendedName>
</protein>
<evidence type="ECO:0008006" key="3">
    <source>
        <dbReference type="Google" id="ProtNLM"/>
    </source>
</evidence>
<name>A0AA88QXA6_9ASTE</name>
<sequence>MEVPGLLKSIWLFCVTMKESIQPSRIDLNRCPFWVQILNLPFNRMDKDTDELIGNKIGRYVDVDINDEGWTKTLANLLATRSEDMWMLTLTMKVLDGANHSEFEC</sequence>
<dbReference type="EMBL" id="JAVXUO010001819">
    <property type="protein sequence ID" value="KAK2978829.1"/>
    <property type="molecule type" value="Genomic_DNA"/>
</dbReference>
<dbReference type="AlphaFoldDB" id="A0AA88QXA6"/>